<proteinExistence type="predicted"/>
<protein>
    <submittedName>
        <fullName evidence="2">GNAT family N-acetyltransferase</fullName>
    </submittedName>
</protein>
<gene>
    <name evidence="2" type="ORF">H5975_01795</name>
</gene>
<dbReference type="SUPFAM" id="SSF55729">
    <property type="entry name" value="Acyl-CoA N-acyltransferases (Nat)"/>
    <property type="match status" value="1"/>
</dbReference>
<evidence type="ECO:0000313" key="3">
    <source>
        <dbReference type="Proteomes" id="UP000785625"/>
    </source>
</evidence>
<sequence>MPLTAQTVSKHLTDYDQIKDLYHTAFPEEELVKWSWLLRKSRSKNAEFLAYYDQNRFVGFSYMIHQPNLDFLFYLAVDPDQHSQGYGGQILDWLNAKNPDVPIVLEVEPLDEQAGNAEQRQRRLKFYQSHGFNFTNHQTTEDGTQYVILTNGQSFDIQQLAKAYHWFYRPFNHRHHIEIH</sequence>
<dbReference type="InterPro" id="IPR000182">
    <property type="entry name" value="GNAT_dom"/>
</dbReference>
<evidence type="ECO:0000259" key="1">
    <source>
        <dbReference type="PROSITE" id="PS51186"/>
    </source>
</evidence>
<dbReference type="Gene3D" id="3.40.630.30">
    <property type="match status" value="1"/>
</dbReference>
<dbReference type="EMBL" id="JACJKU010000009">
    <property type="protein sequence ID" value="MBM6940232.1"/>
    <property type="molecule type" value="Genomic_DNA"/>
</dbReference>
<evidence type="ECO:0000313" key="2">
    <source>
        <dbReference type="EMBL" id="MBM6940232.1"/>
    </source>
</evidence>
<dbReference type="RefSeq" id="WP_204784633.1">
    <property type="nucleotide sequence ID" value="NZ_JACJKU010000009.1"/>
</dbReference>
<reference evidence="2 3" key="1">
    <citation type="journal article" date="2021" name="Sci. Rep.">
        <title>The distribution of antibiotic resistance genes in chicken gut microbiota commensals.</title>
        <authorList>
            <person name="Juricova H."/>
            <person name="Matiasovicova J."/>
            <person name="Kubasova T."/>
            <person name="Cejkova D."/>
            <person name="Rychlik I."/>
        </authorList>
    </citation>
    <scope>NUCLEOTIDE SEQUENCE [LARGE SCALE GENOMIC DNA]</scope>
    <source>
        <strain evidence="2 3">An574</strain>
    </source>
</reference>
<dbReference type="Pfam" id="PF13508">
    <property type="entry name" value="Acetyltransf_7"/>
    <property type="match status" value="1"/>
</dbReference>
<dbReference type="CDD" id="cd04301">
    <property type="entry name" value="NAT_SF"/>
    <property type="match status" value="1"/>
</dbReference>
<accession>A0ABS2GVC8</accession>
<dbReference type="InterPro" id="IPR016181">
    <property type="entry name" value="Acyl_CoA_acyltransferase"/>
</dbReference>
<feature type="domain" description="N-acetyltransferase" evidence="1">
    <location>
        <begin position="1"/>
        <end position="152"/>
    </location>
</feature>
<dbReference type="Proteomes" id="UP000785625">
    <property type="component" value="Unassembled WGS sequence"/>
</dbReference>
<keyword evidence="3" id="KW-1185">Reference proteome</keyword>
<comment type="caution">
    <text evidence="2">The sequence shown here is derived from an EMBL/GenBank/DDBJ whole genome shotgun (WGS) entry which is preliminary data.</text>
</comment>
<dbReference type="PROSITE" id="PS51186">
    <property type="entry name" value="GNAT"/>
    <property type="match status" value="1"/>
</dbReference>
<organism evidence="2 3">
    <name type="scientific">Limosilactobacillus coleohominis</name>
    <dbReference type="NCBI Taxonomy" id="181675"/>
    <lineage>
        <taxon>Bacteria</taxon>
        <taxon>Bacillati</taxon>
        <taxon>Bacillota</taxon>
        <taxon>Bacilli</taxon>
        <taxon>Lactobacillales</taxon>
        <taxon>Lactobacillaceae</taxon>
        <taxon>Limosilactobacillus</taxon>
    </lineage>
</organism>
<name>A0ABS2GVC8_9LACO</name>